<dbReference type="InterPro" id="IPR014162">
    <property type="entry name" value="CpoB_C"/>
</dbReference>
<comment type="similarity">
    <text evidence="1">Belongs to the CpoB family.</text>
</comment>
<protein>
    <recommendedName>
        <fullName evidence="1">Cell division coordinator CpoB</fullName>
    </recommendedName>
</protein>
<evidence type="ECO:0000313" key="4">
    <source>
        <dbReference type="Proteomes" id="UP000242886"/>
    </source>
</evidence>
<dbReference type="SUPFAM" id="SSF48452">
    <property type="entry name" value="TPR-like"/>
    <property type="match status" value="1"/>
</dbReference>
<dbReference type="AlphaFoldDB" id="A0A7Z7MTS9"/>
<dbReference type="InterPro" id="IPR032519">
    <property type="entry name" value="YbgF_tri"/>
</dbReference>
<dbReference type="Gene3D" id="1.25.40.10">
    <property type="entry name" value="Tetratricopeptide repeat domain"/>
    <property type="match status" value="1"/>
</dbReference>
<feature type="signal peptide" evidence="1">
    <location>
        <begin position="1"/>
        <end position="24"/>
    </location>
</feature>
<dbReference type="NCBIfam" id="TIGR02795">
    <property type="entry name" value="tol_pal_ybgF"/>
    <property type="match status" value="1"/>
</dbReference>
<dbReference type="Gene3D" id="1.20.5.110">
    <property type="match status" value="1"/>
</dbReference>
<dbReference type="Proteomes" id="UP000242886">
    <property type="component" value="Chromosome SDENCHOL"/>
</dbReference>
<sequence length="267" mass="28790" precursor="true">MRRRLPRLLLVIAGSAGFALPAQAGLFDDAEARNRIENVRSELVEHGKRLDEVTATANNATRSQLDLANQIEQLKTDVAKLRGQVEVVAYELDAAQKRQKDFYIDLDSRLRKLEPVVGNEAADGAGSAEGVVAAAAATATAAPDPAVEMRDYEAALTLFKGARYKEAAAAFEGFIKNHGSSTLLPNAHYWAASAYYQQRQFQKAAGLFAKVPATWPADAKAPDALLGQANSLRDSGDIKGARAALEMIIQKYPNSTAAQAARPRLQK</sequence>
<keyword evidence="4" id="KW-1185">Reference proteome</keyword>
<name>A0A7Z7MTS9_9PROT</name>
<dbReference type="InterPro" id="IPR034706">
    <property type="entry name" value="CpoB"/>
</dbReference>
<gene>
    <name evidence="1" type="primary">cpoB</name>
    <name evidence="3" type="ORF">SDENCHOL_10008</name>
</gene>
<feature type="chain" id="PRO_5031660173" description="Cell division coordinator CpoB" evidence="1">
    <location>
        <begin position="25"/>
        <end position="267"/>
    </location>
</feature>
<dbReference type="HAMAP" id="MF_02066">
    <property type="entry name" value="CpoB"/>
    <property type="match status" value="1"/>
</dbReference>
<dbReference type="RefSeq" id="WP_154715597.1">
    <property type="nucleotide sequence ID" value="NZ_LT837803.1"/>
</dbReference>
<accession>A0A7Z7MTS9</accession>
<dbReference type="EMBL" id="LT837803">
    <property type="protein sequence ID" value="SMB20984.1"/>
    <property type="molecule type" value="Genomic_DNA"/>
</dbReference>
<keyword evidence="1" id="KW-0131">Cell cycle</keyword>
<evidence type="ECO:0000256" key="1">
    <source>
        <dbReference type="HAMAP-Rule" id="MF_02066"/>
    </source>
</evidence>
<dbReference type="InterPro" id="IPR019734">
    <property type="entry name" value="TPR_rpt"/>
</dbReference>
<proteinExistence type="inferred from homology"/>
<comment type="subcellular location">
    <subcellularLocation>
        <location evidence="1">Periplasm</location>
    </subcellularLocation>
</comment>
<organism evidence="3 4">
    <name type="scientific">Sterolibacterium denitrificans</name>
    <dbReference type="NCBI Taxonomy" id="157592"/>
    <lineage>
        <taxon>Bacteria</taxon>
        <taxon>Pseudomonadati</taxon>
        <taxon>Pseudomonadota</taxon>
        <taxon>Betaproteobacteria</taxon>
        <taxon>Nitrosomonadales</taxon>
        <taxon>Sterolibacteriaceae</taxon>
        <taxon>Sterolibacterium</taxon>
    </lineage>
</organism>
<dbReference type="Pfam" id="PF13432">
    <property type="entry name" value="TPR_16"/>
    <property type="match status" value="1"/>
</dbReference>
<evidence type="ECO:0000259" key="2">
    <source>
        <dbReference type="Pfam" id="PF16331"/>
    </source>
</evidence>
<dbReference type="GO" id="GO:0043093">
    <property type="term" value="P:FtsZ-dependent cytokinesis"/>
    <property type="evidence" value="ECO:0007669"/>
    <property type="project" value="UniProtKB-UniRule"/>
</dbReference>
<dbReference type="Pfam" id="PF13174">
    <property type="entry name" value="TPR_6"/>
    <property type="match status" value="1"/>
</dbReference>
<reference evidence="3" key="1">
    <citation type="submission" date="2017-03" db="EMBL/GenBank/DDBJ databases">
        <authorList>
            <consortium name="AG Boll"/>
        </authorList>
    </citation>
    <scope>NUCLEOTIDE SEQUENCE [LARGE SCALE GENOMIC DNA]</scope>
    <source>
        <strain evidence="3">Chol</strain>
    </source>
</reference>
<dbReference type="GO" id="GO:0030288">
    <property type="term" value="C:outer membrane-bounded periplasmic space"/>
    <property type="evidence" value="ECO:0007669"/>
    <property type="project" value="UniProtKB-UniRule"/>
</dbReference>
<comment type="function">
    <text evidence="1">Mediates coordination of peptidoglycan synthesis and outer membrane constriction during cell division.</text>
</comment>
<feature type="domain" description="YbgF trimerisation" evidence="2">
    <location>
        <begin position="48"/>
        <end position="115"/>
    </location>
</feature>
<keyword evidence="1" id="KW-0732">Signal</keyword>
<evidence type="ECO:0000313" key="3">
    <source>
        <dbReference type="EMBL" id="SMB20984.1"/>
    </source>
</evidence>
<keyword evidence="1" id="KW-0132">Cell division</keyword>
<keyword evidence="1" id="KW-0574">Periplasm</keyword>
<dbReference type="GO" id="GO:0070206">
    <property type="term" value="P:protein trimerization"/>
    <property type="evidence" value="ECO:0007669"/>
    <property type="project" value="InterPro"/>
</dbReference>
<dbReference type="Pfam" id="PF16331">
    <property type="entry name" value="TolA_bind_tri"/>
    <property type="match status" value="1"/>
</dbReference>
<dbReference type="InterPro" id="IPR011990">
    <property type="entry name" value="TPR-like_helical_dom_sf"/>
</dbReference>